<dbReference type="Proteomes" id="UP001597079">
    <property type="component" value="Unassembled WGS sequence"/>
</dbReference>
<name>A0ABW4JIE0_9BACL</name>
<organism evidence="1 2">
    <name type="scientific">Alicyclobacillus fodiniaquatilis</name>
    <dbReference type="NCBI Taxonomy" id="1661150"/>
    <lineage>
        <taxon>Bacteria</taxon>
        <taxon>Bacillati</taxon>
        <taxon>Bacillota</taxon>
        <taxon>Bacilli</taxon>
        <taxon>Bacillales</taxon>
        <taxon>Alicyclobacillaceae</taxon>
        <taxon>Alicyclobacillus</taxon>
    </lineage>
</organism>
<evidence type="ECO:0000313" key="2">
    <source>
        <dbReference type="Proteomes" id="UP001597079"/>
    </source>
</evidence>
<accession>A0ABW4JIE0</accession>
<dbReference type="EMBL" id="JBHUCX010000029">
    <property type="protein sequence ID" value="MFD1675564.1"/>
    <property type="molecule type" value="Genomic_DNA"/>
</dbReference>
<proteinExistence type="predicted"/>
<dbReference type="RefSeq" id="WP_377943445.1">
    <property type="nucleotide sequence ID" value="NZ_JBHUCX010000029.1"/>
</dbReference>
<dbReference type="Gene3D" id="3.40.50.720">
    <property type="entry name" value="NAD(P)-binding Rossmann-like Domain"/>
    <property type="match status" value="1"/>
</dbReference>
<gene>
    <name evidence="1" type="ORF">ACFSB2_12750</name>
</gene>
<sequence>MASVQPWMRLKVKADTFFLPDADGTVYFRNNAGSFRMEGTSVQSWIEKLLPVLNGQHTLASLTDGLPAPYQDRIYEVAGILYANGFVRDVSEDAKHQLSEQICAYYAPQIEFVDHLIGSGASRFQTYRNANVLAIGSGAPLVSLVGVLLESGLSTVHMVGMDADGTNLQRLEAFLASSQRLDIRAAIRDFTHQVSGSDALREAVETMDAVVYISPTGDMDTLREIESFCSQAHKWFLPAICLERLGIVGPLLKPTDASRVITTWDAMWRRIHPSVFQHDLHVSGFASTAGAVLANVLVFELFKAITGVEEADAKHHFYTLDFETLEGKWHDFIPGQMELGHGEARFIANLQDQLTTTTSTNMADVLAYFAKLTDSTSGIFHIWDEGGLTQLPLAQCRVQPIHPFSPGPAELLVETVCAGLTHEEARREAGIAGIEDYALQLNTGSANDGQFIGVGAGITTAEAIGRGLLRCLMNELTQTLQHTPATIQLVELKQIHDEKCKYYFETMCAVGMDPVVGLGPEVLGFPVVWVGSHGRFVGSVGFCVGMAFQRALEYTLLREIRAEEDGAVRDARWVVVDPAHALSEAAAMAIEIEPWLGFDAHHAEVVSAVEALARQGKEVTVLDLALEPFLTEMLAGVFGVSIRQGASR</sequence>
<protein>
    <submittedName>
        <fullName evidence="1">Thiazole-containing bacteriocin maturation protein</fullName>
    </submittedName>
</protein>
<keyword evidence="2" id="KW-1185">Reference proteome</keyword>
<evidence type="ECO:0000313" key="1">
    <source>
        <dbReference type="EMBL" id="MFD1675564.1"/>
    </source>
</evidence>
<dbReference type="InterPro" id="IPR022368">
    <property type="entry name" value="Thiazole_bacteriocin_mat_put"/>
</dbReference>
<reference evidence="2" key="1">
    <citation type="journal article" date="2019" name="Int. J. Syst. Evol. Microbiol.">
        <title>The Global Catalogue of Microorganisms (GCM) 10K type strain sequencing project: providing services to taxonomists for standard genome sequencing and annotation.</title>
        <authorList>
            <consortium name="The Broad Institute Genomics Platform"/>
            <consortium name="The Broad Institute Genome Sequencing Center for Infectious Disease"/>
            <person name="Wu L."/>
            <person name="Ma J."/>
        </authorList>
    </citation>
    <scope>NUCLEOTIDE SEQUENCE [LARGE SCALE GENOMIC DNA]</scope>
    <source>
        <strain evidence="2">CGMCC 1.12286</strain>
    </source>
</reference>
<dbReference type="NCBIfam" id="TIGR03693">
    <property type="entry name" value="ocin_ThiF_like"/>
    <property type="match status" value="1"/>
</dbReference>
<comment type="caution">
    <text evidence="1">The sequence shown here is derived from an EMBL/GenBank/DDBJ whole genome shotgun (WGS) entry which is preliminary data.</text>
</comment>